<feature type="domain" description="MBG" evidence="3">
    <location>
        <begin position="1186"/>
        <end position="1256"/>
    </location>
</feature>
<dbReference type="Gene3D" id="3.30.160.710">
    <property type="match status" value="1"/>
</dbReference>
<feature type="domain" description="MBG" evidence="3">
    <location>
        <begin position="1340"/>
        <end position="1410"/>
    </location>
</feature>
<evidence type="ECO:0000313" key="5">
    <source>
        <dbReference type="Proteomes" id="UP000294685"/>
    </source>
</evidence>
<evidence type="ECO:0000313" key="4">
    <source>
        <dbReference type="EMBL" id="TDE28224.1"/>
    </source>
</evidence>
<feature type="domain" description="MBG" evidence="3">
    <location>
        <begin position="556"/>
        <end position="629"/>
    </location>
</feature>
<feature type="domain" description="MBG" evidence="3">
    <location>
        <begin position="641"/>
        <end position="711"/>
    </location>
</feature>
<evidence type="ECO:0000259" key="3">
    <source>
        <dbReference type="Pfam" id="PF18676"/>
    </source>
</evidence>
<dbReference type="InterPro" id="IPR008964">
    <property type="entry name" value="Invasin/intimin_cell_adhesion"/>
</dbReference>
<evidence type="ECO:0000256" key="1">
    <source>
        <dbReference type="ARBA" id="ARBA00022729"/>
    </source>
</evidence>
<dbReference type="EMBL" id="SMLH01000007">
    <property type="protein sequence ID" value="TDE28224.1"/>
    <property type="molecule type" value="Genomic_DNA"/>
</dbReference>
<dbReference type="RefSeq" id="WP_132071651.1">
    <property type="nucleotide sequence ID" value="NZ_SMLH01000007.1"/>
</dbReference>
<comment type="caution">
    <text evidence="4">The sequence shown here is derived from an EMBL/GenBank/DDBJ whole genome shotgun (WGS) entry which is preliminary data.</text>
</comment>
<protein>
    <submittedName>
        <fullName evidence="4">T9SS type A sorting domain-containing protein</fullName>
    </submittedName>
</protein>
<name>A0ABY2DQA7_9FLAO</name>
<organism evidence="4 5">
    <name type="scientific">Flavobacterium ranwuense</name>
    <dbReference type="NCBI Taxonomy" id="2541725"/>
    <lineage>
        <taxon>Bacteria</taxon>
        <taxon>Pseudomonadati</taxon>
        <taxon>Bacteroidota</taxon>
        <taxon>Flavobacteriia</taxon>
        <taxon>Flavobacteriales</taxon>
        <taxon>Flavobacteriaceae</taxon>
        <taxon>Flavobacterium</taxon>
    </lineage>
</organism>
<dbReference type="SUPFAM" id="SSF49265">
    <property type="entry name" value="Fibronectin type III"/>
    <property type="match status" value="1"/>
</dbReference>
<dbReference type="InterPro" id="IPR041286">
    <property type="entry name" value="MBG_2"/>
</dbReference>
<reference evidence="4 5" key="1">
    <citation type="submission" date="2019-03" db="EMBL/GenBank/DDBJ databases">
        <title>Novel species of Flavobacterium.</title>
        <authorList>
            <person name="Liu Q."/>
            <person name="Xin Y.-H."/>
        </authorList>
    </citation>
    <scope>NUCLEOTIDE SEQUENCE [LARGE SCALE GENOMIC DNA]</scope>
    <source>
        <strain evidence="4 5">LB2P22</strain>
    </source>
</reference>
<accession>A0ABY2DQA7</accession>
<feature type="signal peptide" evidence="2">
    <location>
        <begin position="1"/>
        <end position="22"/>
    </location>
</feature>
<gene>
    <name evidence="4" type="ORF">E0I61_11860</name>
</gene>
<feature type="domain" description="MBG" evidence="3">
    <location>
        <begin position="1263"/>
        <end position="1332"/>
    </location>
</feature>
<proteinExistence type="predicted"/>
<sequence>MKKNFTFILMWLLFVFSLNTRAQTQFWSETFETVPSSGTRTPQGTGGTGTPATSYFKLTDGSNVSQVVTFSGKEGSNYWAGEDHNVTGTGLPSAGAGTDDPLNELQINWTGINITGKSGLSFKGLFAANSTSQAWDNKQACLSGVATTNTDYIIVEYQIDGGAWTNLTRFYNKGSASGLGQTWKNLYEDTDNNGCGDGTMLADTFGEFTKTISGTGSTMAIRIRVYSEGNNEEWGIDNFRLFEIAVTAPTVSTGGNTPSYTTASLAGTVNDNNANTTVTFDWGVSTLYGASVAGSPNTIAAGIGSTAITGSLIGLTPGTTYHYRIKGVNGIGTSNGSDGTFTTLSLPTISTAVPTIIAATSAVLGGNVSSAGSSVVSERGVVYALTTNPTTSNTKALVGSGTGIFSGTVSGFESSTVYYVRAYATNAGGTSYGLQQTFTTTSPTITAGNTFPSALSTTYGVPSTSTSIAVSGTELSAGITATPSLTANFEVSSDGTTYGSSATIGSSGTVSGTVYVRLKANAPAGTNITGNVTLTSTDANSPVITIPSSTVSTATLTYVADLKSKIYGAAVPALTGTVTGFVNSENIGTATTGTFSFSTLAAPSSAVGSYAITGGGLSAVNYDFVQSAANTTALTITQRAVTVTANATQSKTYGNVDPTLTYTVGGSGLVSPDVFTGSLSRAAGENVGNYAITQGTLAANGNYAVTFTPGTTFAINQRAITVTANAAQSKTYGNVDPTLTYTVGGSGLVSPDVFTGSLSRAAGENVGNYVITQGTLAANGNYAVTFTPGTTFAINQRAITVTANAAQSKTYGNVDPTLTYTVGGSDLAFADTFSGSLSRAAGEDVGNYAITQGTFAASGNYNLTFTSGTTFAINQRAVTVTANTAQSKTYGNVDPTLTYTVGGSDLAFTDTFSGSLSRAAGEDVGNYAITQGSLSAGSNYTISYVSKDFSVTAKAITVTATASQTKVYGTTDPIFAYSVSPSLVGSDTFTGALTRAAGENIGTYAIAQGSLSAGSNYTISYVSKDFSVTAKGITVTATAPTKVYGTTDPIFAYSVSPTLVGSDTFTGALTRAAGENIGTYAITQGSLSAGSNYTISYVSKDFSVTAKAITVTATATQTKVYGTTDPIFAYSVSPSLVGSDTFTGALTRAAGENIGTYAIAQGSLSAGSNYTISYASKDFAITAKPITVTAAASQTKVYGTVDSVFAYTVSPSLVGSDTFTGALTRVAGENIGAYAIAQGSLSAGSNYTINYVSKDFSVTAKPITVTANTSQTKVYGSVNPILTYSFTSSLVSGDSFTGSLTRVTGENVGTYAITQGSLSAGSNYTISYISKGFTITAKPITVTANASQTKVYGAANPTLAYSFLPSLVSGDSFTGALARVSGENVGTYAITQGSLSAGSNYSTTYIGDNFIITKADQTITWGQTLGLGCDGETTVILTAISSSGLPVSYSSSNSNIVTISNDLLVFKNYGSATITASQGGNNNYNAAPIVVLPVVNSQPNLIRKQFENIIFFDNSSKNFKSYTWYKNGVLVPSQTAQFFKESGALNGTYYAVATKLDGTLINTCLLILSPTVEEEYIKIIPNPVKTNSSYELITNVSSSRLQNAHIEVYSVGGLLIENRVTSENKVTLEAPMSEGIYIVKMTLANGKYFTKNLLVKN</sequence>
<keyword evidence="5" id="KW-1185">Reference proteome</keyword>
<feature type="domain" description="MBG" evidence="3">
    <location>
        <begin position="1109"/>
        <end position="1179"/>
    </location>
</feature>
<dbReference type="InterPro" id="IPR036116">
    <property type="entry name" value="FN3_sf"/>
</dbReference>
<dbReference type="Pfam" id="PF18676">
    <property type="entry name" value="MBG_2"/>
    <property type="match status" value="11"/>
</dbReference>
<feature type="chain" id="PRO_5045621023" evidence="2">
    <location>
        <begin position="23"/>
        <end position="1657"/>
    </location>
</feature>
<dbReference type="NCBIfam" id="TIGR04183">
    <property type="entry name" value="Por_Secre_tail"/>
    <property type="match status" value="1"/>
</dbReference>
<feature type="domain" description="MBG" evidence="3">
    <location>
        <begin position="799"/>
        <end position="869"/>
    </location>
</feature>
<dbReference type="InterPro" id="IPR026444">
    <property type="entry name" value="Secre_tail"/>
</dbReference>
<keyword evidence="1 2" id="KW-0732">Signal</keyword>
<feature type="domain" description="MBG" evidence="3">
    <location>
        <begin position="956"/>
        <end position="1026"/>
    </location>
</feature>
<feature type="domain" description="MBG" evidence="3">
    <location>
        <begin position="878"/>
        <end position="949"/>
    </location>
</feature>
<dbReference type="SUPFAM" id="SSF49373">
    <property type="entry name" value="Invasin/intimin cell-adhesion fragments"/>
    <property type="match status" value="1"/>
</dbReference>
<feature type="domain" description="MBG" evidence="3">
    <location>
        <begin position="1033"/>
        <end position="1102"/>
    </location>
</feature>
<dbReference type="Proteomes" id="UP000294685">
    <property type="component" value="Unassembled WGS sequence"/>
</dbReference>
<evidence type="ECO:0000256" key="2">
    <source>
        <dbReference type="SAM" id="SignalP"/>
    </source>
</evidence>
<feature type="domain" description="MBG" evidence="3">
    <location>
        <begin position="720"/>
        <end position="790"/>
    </location>
</feature>